<evidence type="ECO:0000256" key="1">
    <source>
        <dbReference type="ARBA" id="ARBA00004196"/>
    </source>
</evidence>
<feature type="domain" description="CusB-like beta-barrel" evidence="6">
    <location>
        <begin position="226"/>
        <end position="295"/>
    </location>
</feature>
<organism evidence="8 9">
    <name type="scientific">Borborobacter arsenicus</name>
    <dbReference type="NCBI Taxonomy" id="1851146"/>
    <lineage>
        <taxon>Bacteria</taxon>
        <taxon>Pseudomonadati</taxon>
        <taxon>Pseudomonadota</taxon>
        <taxon>Alphaproteobacteria</taxon>
        <taxon>Hyphomicrobiales</taxon>
        <taxon>Phyllobacteriaceae</taxon>
        <taxon>Borborobacter</taxon>
    </lineage>
</organism>
<dbReference type="FunFam" id="2.40.30.170:FF:000010">
    <property type="entry name" value="Efflux RND transporter periplasmic adaptor subunit"/>
    <property type="match status" value="1"/>
</dbReference>
<dbReference type="Gene3D" id="1.10.287.470">
    <property type="entry name" value="Helix hairpin bin"/>
    <property type="match status" value="1"/>
</dbReference>
<evidence type="ECO:0000256" key="3">
    <source>
        <dbReference type="ARBA" id="ARBA00022448"/>
    </source>
</evidence>
<dbReference type="InterPro" id="IPR058627">
    <property type="entry name" value="MdtA-like_C"/>
</dbReference>
<dbReference type="GO" id="GO:1990281">
    <property type="term" value="C:efflux pump complex"/>
    <property type="evidence" value="ECO:0007669"/>
    <property type="project" value="TreeGrafter"/>
</dbReference>
<dbReference type="InterPro" id="IPR006143">
    <property type="entry name" value="RND_pump_MFP"/>
</dbReference>
<dbReference type="Gene3D" id="2.40.50.100">
    <property type="match status" value="1"/>
</dbReference>
<dbReference type="InterPro" id="IPR058792">
    <property type="entry name" value="Beta-barrel_RND_2"/>
</dbReference>
<comment type="subcellular location">
    <subcellularLocation>
        <location evidence="1">Cell envelope</location>
    </subcellularLocation>
</comment>
<accession>A0A432V5L1</accession>
<proteinExistence type="inferred from homology"/>
<sequence>MAAWKQILFLLVILVVAAAAWVRFFPGAPEVLARWGIEWANAATPKAGAPEESADRRGAGGPQIAVVTAPVRSATINDRLSAIGTGRANASVAVNPYEAGRLTEMTVQSGAKVTTGAVIARLDSEAEEIALDRAKVALADAQAKVDRAAALRKSNTVTSVQVADAEVVLENARLAVRDAELKLQRRSILAPIAGIVGILPIEAGNYVTTQTTIATIDDRSSIIIDFWVPERFAGAITVGQSLTATPIAHPGQVFDGAVSAIDNRIDEQSRTLLVQARIENVSDRLRAGMSFQVAMGFPGDVYASVDPLAIQWGTDGAFVWAIHDGKARRTPVRIVQRNSETVLVDAAINVGDLVVTEGVHAVRDGAELLIAGAEPRTPVGATAPSGSGS</sequence>
<dbReference type="Pfam" id="PF25954">
    <property type="entry name" value="Beta-barrel_RND_2"/>
    <property type="match status" value="1"/>
</dbReference>
<keyword evidence="9" id="KW-1185">Reference proteome</keyword>
<dbReference type="NCBIfam" id="TIGR01730">
    <property type="entry name" value="RND_mfp"/>
    <property type="match status" value="1"/>
</dbReference>
<dbReference type="PANTHER" id="PTHR30469:SF11">
    <property type="entry name" value="BLL4320 PROTEIN"/>
    <property type="match status" value="1"/>
</dbReference>
<dbReference type="Gene3D" id="2.40.30.170">
    <property type="match status" value="1"/>
</dbReference>
<feature type="coiled-coil region" evidence="4">
    <location>
        <begin position="124"/>
        <end position="182"/>
    </location>
</feature>
<gene>
    <name evidence="8" type="ORF">EET67_12385</name>
</gene>
<evidence type="ECO:0000256" key="4">
    <source>
        <dbReference type="SAM" id="Coils"/>
    </source>
</evidence>
<dbReference type="Pfam" id="PF25967">
    <property type="entry name" value="RND-MFP_C"/>
    <property type="match status" value="1"/>
</dbReference>
<evidence type="ECO:0000259" key="6">
    <source>
        <dbReference type="Pfam" id="PF25954"/>
    </source>
</evidence>
<comment type="similarity">
    <text evidence="2">Belongs to the membrane fusion protein (MFP) (TC 8.A.1) family.</text>
</comment>
<evidence type="ECO:0000313" key="9">
    <source>
        <dbReference type="Proteomes" id="UP000281647"/>
    </source>
</evidence>
<reference evidence="8 9" key="1">
    <citation type="submission" date="2018-11" db="EMBL/GenBank/DDBJ databases">
        <title>Pseudaminobacter arsenicus sp. nov., an arsenic-resistant bacterium isolated from arsenic-rich aquifers.</title>
        <authorList>
            <person name="Mu Y."/>
        </authorList>
    </citation>
    <scope>NUCLEOTIDE SEQUENCE [LARGE SCALE GENOMIC DNA]</scope>
    <source>
        <strain evidence="8 9">CB3</strain>
    </source>
</reference>
<dbReference type="InterPro" id="IPR058625">
    <property type="entry name" value="MdtA-like_BSH"/>
</dbReference>
<dbReference type="AlphaFoldDB" id="A0A432V5L1"/>
<dbReference type="Proteomes" id="UP000281647">
    <property type="component" value="Unassembled WGS sequence"/>
</dbReference>
<dbReference type="SUPFAM" id="SSF111369">
    <property type="entry name" value="HlyD-like secretion proteins"/>
    <property type="match status" value="1"/>
</dbReference>
<name>A0A432V5L1_9HYPH</name>
<feature type="domain" description="Multidrug resistance protein MdtA-like C-terminal permuted SH3" evidence="7">
    <location>
        <begin position="309"/>
        <end position="359"/>
    </location>
</feature>
<dbReference type="RefSeq" id="WP_128627044.1">
    <property type="nucleotide sequence ID" value="NZ_RKST01000011.1"/>
</dbReference>
<evidence type="ECO:0000259" key="5">
    <source>
        <dbReference type="Pfam" id="PF25917"/>
    </source>
</evidence>
<evidence type="ECO:0000256" key="2">
    <source>
        <dbReference type="ARBA" id="ARBA00009477"/>
    </source>
</evidence>
<comment type="caution">
    <text evidence="8">The sequence shown here is derived from an EMBL/GenBank/DDBJ whole genome shotgun (WGS) entry which is preliminary data.</text>
</comment>
<dbReference type="OrthoDB" id="9806939at2"/>
<evidence type="ECO:0000259" key="7">
    <source>
        <dbReference type="Pfam" id="PF25967"/>
    </source>
</evidence>
<dbReference type="Pfam" id="PF25917">
    <property type="entry name" value="BSH_RND"/>
    <property type="match status" value="1"/>
</dbReference>
<dbReference type="Gene3D" id="2.40.420.20">
    <property type="match status" value="1"/>
</dbReference>
<protein>
    <submittedName>
        <fullName evidence="8">Efflux RND transporter periplasmic adaptor subunit</fullName>
    </submittedName>
</protein>
<dbReference type="EMBL" id="RKST01000011">
    <property type="protein sequence ID" value="RUM97452.1"/>
    <property type="molecule type" value="Genomic_DNA"/>
</dbReference>
<keyword evidence="3" id="KW-0813">Transport</keyword>
<dbReference type="PANTHER" id="PTHR30469">
    <property type="entry name" value="MULTIDRUG RESISTANCE PROTEIN MDTA"/>
    <property type="match status" value="1"/>
</dbReference>
<feature type="domain" description="Multidrug resistance protein MdtA-like barrel-sandwich hybrid" evidence="5">
    <location>
        <begin position="92"/>
        <end position="214"/>
    </location>
</feature>
<dbReference type="GO" id="GO:0015562">
    <property type="term" value="F:efflux transmembrane transporter activity"/>
    <property type="evidence" value="ECO:0007669"/>
    <property type="project" value="TreeGrafter"/>
</dbReference>
<evidence type="ECO:0000313" key="8">
    <source>
        <dbReference type="EMBL" id="RUM97452.1"/>
    </source>
</evidence>
<keyword evidence="4" id="KW-0175">Coiled coil</keyword>